<dbReference type="SMR" id="A0A8I6Y4U1"/>
<keyword evidence="4" id="KW-1185">Reference proteome</keyword>
<accession>A0A8I6Y4U1</accession>
<organism evidence="3 4">
    <name type="scientific">Hordeum vulgare subsp. vulgare</name>
    <name type="common">Domesticated barley</name>
    <dbReference type="NCBI Taxonomy" id="112509"/>
    <lineage>
        <taxon>Eukaryota</taxon>
        <taxon>Viridiplantae</taxon>
        <taxon>Streptophyta</taxon>
        <taxon>Embryophyta</taxon>
        <taxon>Tracheophyta</taxon>
        <taxon>Spermatophyta</taxon>
        <taxon>Magnoliopsida</taxon>
        <taxon>Liliopsida</taxon>
        <taxon>Poales</taxon>
        <taxon>Poaceae</taxon>
        <taxon>BOP clade</taxon>
        <taxon>Pooideae</taxon>
        <taxon>Triticodae</taxon>
        <taxon>Triticeae</taxon>
        <taxon>Hordeinae</taxon>
        <taxon>Hordeum</taxon>
    </lineage>
</organism>
<dbReference type="FunFam" id="3.30.530.20:FF:000007">
    <property type="entry name" value="Major pollen allergen Bet v 1-A"/>
    <property type="match status" value="1"/>
</dbReference>
<dbReference type="PANTHER" id="PTHR31213:SF152">
    <property type="entry name" value="BET V I_MAJOR LATEX PROTEIN DOMAIN-CONTAINING PROTEIN"/>
    <property type="match status" value="1"/>
</dbReference>
<dbReference type="GO" id="GO:0010427">
    <property type="term" value="F:abscisic acid binding"/>
    <property type="evidence" value="ECO:0007669"/>
    <property type="project" value="InterPro"/>
</dbReference>
<evidence type="ECO:0000256" key="1">
    <source>
        <dbReference type="ARBA" id="ARBA00004123"/>
    </source>
</evidence>
<reference evidence="4" key="1">
    <citation type="journal article" date="2012" name="Nature">
        <title>A physical, genetic and functional sequence assembly of the barley genome.</title>
        <authorList>
            <consortium name="The International Barley Genome Sequencing Consortium"/>
            <person name="Mayer K.F."/>
            <person name="Waugh R."/>
            <person name="Brown J.W."/>
            <person name="Schulman A."/>
            <person name="Langridge P."/>
            <person name="Platzer M."/>
            <person name="Fincher G.B."/>
            <person name="Muehlbauer G.J."/>
            <person name="Sato K."/>
            <person name="Close T.J."/>
            <person name="Wise R.P."/>
            <person name="Stein N."/>
        </authorList>
    </citation>
    <scope>NUCLEOTIDE SEQUENCE [LARGE SCALE GENOMIC DNA]</scope>
    <source>
        <strain evidence="4">cv. Morex</strain>
    </source>
</reference>
<dbReference type="InterPro" id="IPR024949">
    <property type="entry name" value="Bet_v_I_allergen"/>
</dbReference>
<dbReference type="GO" id="GO:0038023">
    <property type="term" value="F:signaling receptor activity"/>
    <property type="evidence" value="ECO:0007669"/>
    <property type="project" value="InterPro"/>
</dbReference>
<dbReference type="Gramene" id="HORVU.MOREX.r2.7HG0549570.1">
    <property type="protein sequence ID" value="HORVU.MOREX.r2.7HG0549570.1.CDS.1"/>
    <property type="gene ID" value="HORVU.MOREX.r2.7HG0549570"/>
</dbReference>
<dbReference type="GO" id="GO:0009738">
    <property type="term" value="P:abscisic acid-activated signaling pathway"/>
    <property type="evidence" value="ECO:0007669"/>
    <property type="project" value="InterPro"/>
</dbReference>
<proteinExistence type="inferred from homology"/>
<dbReference type="Proteomes" id="UP000011116">
    <property type="component" value="Chromosome 7H"/>
</dbReference>
<dbReference type="GO" id="GO:0004864">
    <property type="term" value="F:protein phosphatase inhibitor activity"/>
    <property type="evidence" value="ECO:0007669"/>
    <property type="project" value="InterPro"/>
</dbReference>
<dbReference type="PRINTS" id="PR00634">
    <property type="entry name" value="BETALLERGEN"/>
</dbReference>
<protein>
    <recommendedName>
        <fullName evidence="5">Bet v I/Major latex protein domain-containing protein</fullName>
    </recommendedName>
</protein>
<sequence length="97" mass="10468">MPFNLMKERLEFIDVDKCECKSTLIEGGGIDTAIETATSHIKVEPAANGGSVVNVESTYNLLPGVEVNDEITKAKDSVMAIFKAAEAYLIANLDAYN</sequence>
<comment type="similarity">
    <text evidence="2">Belongs to the BetVI family.</text>
</comment>
<evidence type="ECO:0000313" key="3">
    <source>
        <dbReference type="EnsemblPlants" id="HORVU.MOREX.r3.7HG0662280.1.CDS1"/>
    </source>
</evidence>
<dbReference type="Gramene" id="HORVU.MOREX.r3.7HG0662330.1">
    <property type="protein sequence ID" value="HORVU.MOREX.r3.7HG0662330.1.CDS1"/>
    <property type="gene ID" value="HORVU.MOREX.r3.7HG0662330"/>
</dbReference>
<reference evidence="3" key="2">
    <citation type="submission" date="2020-10" db="EMBL/GenBank/DDBJ databases">
        <authorList>
            <person name="Scholz U."/>
            <person name="Mascher M."/>
            <person name="Fiebig A."/>
        </authorList>
    </citation>
    <scope>NUCLEOTIDE SEQUENCE [LARGE SCALE GENOMIC DNA]</scope>
    <source>
        <strain evidence="3">cv. Morex</strain>
    </source>
</reference>
<dbReference type="Gramene" id="HORVU.MOREX.r3.7HG0662280.1">
    <property type="protein sequence ID" value="HORVU.MOREX.r3.7HG0662280.1.CDS1"/>
    <property type="gene ID" value="HORVU.MOREX.r3.7HG0662280"/>
</dbReference>
<dbReference type="InterPro" id="IPR023393">
    <property type="entry name" value="START-like_dom_sf"/>
</dbReference>
<evidence type="ECO:0008006" key="5">
    <source>
        <dbReference type="Google" id="ProtNLM"/>
    </source>
</evidence>
<dbReference type="SUPFAM" id="SSF55961">
    <property type="entry name" value="Bet v1-like"/>
    <property type="match status" value="1"/>
</dbReference>
<comment type="subcellular location">
    <subcellularLocation>
        <location evidence="1">Nucleus</location>
    </subcellularLocation>
</comment>
<dbReference type="Gene3D" id="3.30.530.20">
    <property type="match status" value="1"/>
</dbReference>
<name>A0A8I6Y4U1_HORVV</name>
<evidence type="ECO:0000313" key="4">
    <source>
        <dbReference type="Proteomes" id="UP000011116"/>
    </source>
</evidence>
<dbReference type="AlphaFoldDB" id="A0A8I6Y4U1"/>
<reference evidence="3" key="3">
    <citation type="submission" date="2022-01" db="UniProtKB">
        <authorList>
            <consortium name="EnsemblPlants"/>
        </authorList>
    </citation>
    <scope>IDENTIFICATION</scope>
    <source>
        <strain evidence="3">subsp. vulgare</strain>
    </source>
</reference>
<dbReference type="GO" id="GO:0005634">
    <property type="term" value="C:nucleus"/>
    <property type="evidence" value="ECO:0007669"/>
    <property type="project" value="UniProtKB-SubCell"/>
</dbReference>
<dbReference type="EnsemblPlants" id="HORVU.MOREX.r3.7HG0662330.1">
    <property type="protein sequence ID" value="HORVU.MOREX.r3.7HG0662330.1.CDS1"/>
    <property type="gene ID" value="HORVU.MOREX.r3.7HG0662330"/>
</dbReference>
<evidence type="ECO:0000256" key="2">
    <source>
        <dbReference type="ARBA" id="ARBA00009744"/>
    </source>
</evidence>
<dbReference type="PANTHER" id="PTHR31213">
    <property type="entry name" value="OS08G0374000 PROTEIN-RELATED"/>
    <property type="match status" value="1"/>
</dbReference>
<dbReference type="EnsemblPlants" id="HORVU.MOREX.r3.7HG0662280.1">
    <property type="protein sequence ID" value="HORVU.MOREX.r3.7HG0662280.1.CDS1"/>
    <property type="gene ID" value="HORVU.MOREX.r3.7HG0662280"/>
</dbReference>
<dbReference type="InterPro" id="IPR050279">
    <property type="entry name" value="Plant_def-hormone_signal"/>
</dbReference>